<dbReference type="InterPro" id="IPR011789">
    <property type="entry name" value="CueR"/>
</dbReference>
<proteinExistence type="predicted"/>
<dbReference type="GO" id="GO:0005507">
    <property type="term" value="F:copper ion binding"/>
    <property type="evidence" value="ECO:0007669"/>
    <property type="project" value="InterPro"/>
</dbReference>
<dbReference type="Pfam" id="PF00376">
    <property type="entry name" value="MerR"/>
    <property type="match status" value="1"/>
</dbReference>
<dbReference type="Proteomes" id="UP000298058">
    <property type="component" value="Unassembled WGS sequence"/>
</dbReference>
<sequence>MNIGEIAKVSGINARLVRHYESIGLIPKASRKDSGYRVYTDTDANVLKFIKSARGLGFSLGEIKQLISLWRNKNRSSEQVKSLAKNHLKRLESKIQELESMASTLRHLAKCCQGDKRPECPILDELEKG</sequence>
<dbReference type="EMBL" id="RQHW01000028">
    <property type="protein sequence ID" value="TGN19601.1"/>
    <property type="molecule type" value="Genomic_DNA"/>
</dbReference>
<dbReference type="PRINTS" id="PR00040">
    <property type="entry name" value="HTHMERR"/>
</dbReference>
<keyword evidence="9" id="KW-1185">Reference proteome</keyword>
<dbReference type="PROSITE" id="PS00552">
    <property type="entry name" value="HTH_MERR_1"/>
    <property type="match status" value="1"/>
</dbReference>
<dbReference type="OrthoDB" id="9814833at2"/>
<dbReference type="GO" id="GO:0003677">
    <property type="term" value="F:DNA binding"/>
    <property type="evidence" value="ECO:0007669"/>
    <property type="project" value="UniProtKB-KW"/>
</dbReference>
<dbReference type="GO" id="GO:0045893">
    <property type="term" value="P:positive regulation of DNA-templated transcription"/>
    <property type="evidence" value="ECO:0007669"/>
    <property type="project" value="InterPro"/>
</dbReference>
<feature type="coiled-coil region" evidence="6">
    <location>
        <begin position="81"/>
        <end position="108"/>
    </location>
</feature>
<reference evidence="8" key="1">
    <citation type="journal article" date="2019" name="PLoS Negl. Trop. Dis.">
        <title>Revisiting the worldwide diversity of Leptospira species in the environment.</title>
        <authorList>
            <person name="Vincent A.T."/>
            <person name="Schiettekatte O."/>
            <person name="Bourhy P."/>
            <person name="Veyrier F.J."/>
            <person name="Picardeau M."/>
        </authorList>
    </citation>
    <scope>NUCLEOTIDE SEQUENCE [LARGE SCALE GENOMIC DNA]</scope>
    <source>
        <strain evidence="8">201300427</strain>
    </source>
</reference>
<comment type="caution">
    <text evidence="8">The sequence shown here is derived from an EMBL/GenBank/DDBJ whole genome shotgun (WGS) entry which is preliminary data.</text>
</comment>
<comment type="subcellular location">
    <subcellularLocation>
        <location evidence="1">Cytoplasm</location>
    </subcellularLocation>
</comment>
<dbReference type="SMART" id="SM00422">
    <property type="entry name" value="HTH_MERR"/>
    <property type="match status" value="1"/>
</dbReference>
<evidence type="ECO:0000313" key="9">
    <source>
        <dbReference type="Proteomes" id="UP000298058"/>
    </source>
</evidence>
<dbReference type="InterPro" id="IPR047057">
    <property type="entry name" value="MerR_fam"/>
</dbReference>
<protein>
    <submittedName>
        <fullName evidence="8">Cu(I)-responsive transcriptional regulator</fullName>
    </submittedName>
</protein>
<dbReference type="GO" id="GO:0005737">
    <property type="term" value="C:cytoplasm"/>
    <property type="evidence" value="ECO:0007669"/>
    <property type="project" value="UniProtKB-SubCell"/>
</dbReference>
<dbReference type="CDD" id="cd01108">
    <property type="entry name" value="HTH_CueR"/>
    <property type="match status" value="1"/>
</dbReference>
<dbReference type="Pfam" id="PF09278">
    <property type="entry name" value="MerR-DNA-bind"/>
    <property type="match status" value="1"/>
</dbReference>
<keyword evidence="5" id="KW-0804">Transcription</keyword>
<keyword evidence="6" id="KW-0175">Coiled coil</keyword>
<evidence type="ECO:0000256" key="5">
    <source>
        <dbReference type="ARBA" id="ARBA00023163"/>
    </source>
</evidence>
<dbReference type="PANTHER" id="PTHR30204:SF94">
    <property type="entry name" value="HEAVY METAL-DEPENDENT TRANSCRIPTIONAL REGULATOR HI_0293-RELATED"/>
    <property type="match status" value="1"/>
</dbReference>
<evidence type="ECO:0000256" key="6">
    <source>
        <dbReference type="SAM" id="Coils"/>
    </source>
</evidence>
<dbReference type="InterPro" id="IPR000551">
    <property type="entry name" value="MerR-type_HTH_dom"/>
</dbReference>
<dbReference type="RefSeq" id="WP_135759917.1">
    <property type="nucleotide sequence ID" value="NZ_RQHW01000028.1"/>
</dbReference>
<evidence type="ECO:0000256" key="1">
    <source>
        <dbReference type="ARBA" id="ARBA00004496"/>
    </source>
</evidence>
<feature type="domain" description="HTH merR-type" evidence="7">
    <location>
        <begin position="1"/>
        <end position="69"/>
    </location>
</feature>
<dbReference type="SUPFAM" id="SSF46955">
    <property type="entry name" value="Putative DNA-binding domain"/>
    <property type="match status" value="1"/>
</dbReference>
<keyword evidence="3" id="KW-0805">Transcription regulation</keyword>
<dbReference type="GO" id="GO:0003700">
    <property type="term" value="F:DNA-binding transcription factor activity"/>
    <property type="evidence" value="ECO:0007669"/>
    <property type="project" value="InterPro"/>
</dbReference>
<evidence type="ECO:0000256" key="4">
    <source>
        <dbReference type="ARBA" id="ARBA00023125"/>
    </source>
</evidence>
<dbReference type="InterPro" id="IPR015358">
    <property type="entry name" value="Tscrpt_reg_MerR_DNA-bd"/>
</dbReference>
<dbReference type="Gene3D" id="1.10.1660.10">
    <property type="match status" value="1"/>
</dbReference>
<name>A0A4R9M0Y2_9LEPT</name>
<evidence type="ECO:0000256" key="2">
    <source>
        <dbReference type="ARBA" id="ARBA00022490"/>
    </source>
</evidence>
<accession>A0A4R9M0Y2</accession>
<dbReference type="InterPro" id="IPR009061">
    <property type="entry name" value="DNA-bd_dom_put_sf"/>
</dbReference>
<dbReference type="NCBIfam" id="TIGR02044">
    <property type="entry name" value="CueR"/>
    <property type="match status" value="1"/>
</dbReference>
<gene>
    <name evidence="8" type="primary">cueR</name>
    <name evidence="8" type="ORF">EHS15_07375</name>
</gene>
<dbReference type="PANTHER" id="PTHR30204">
    <property type="entry name" value="REDOX-CYCLING DRUG-SENSING TRANSCRIPTIONAL ACTIVATOR SOXR"/>
    <property type="match status" value="1"/>
</dbReference>
<dbReference type="AlphaFoldDB" id="A0A4R9M0Y2"/>
<keyword evidence="4" id="KW-0238">DNA-binding</keyword>
<keyword evidence="2" id="KW-0963">Cytoplasm</keyword>
<evidence type="ECO:0000256" key="3">
    <source>
        <dbReference type="ARBA" id="ARBA00023015"/>
    </source>
</evidence>
<dbReference type="PROSITE" id="PS50937">
    <property type="entry name" value="HTH_MERR_2"/>
    <property type="match status" value="1"/>
</dbReference>
<organism evidence="8 9">
    <name type="scientific">Leptospira idonii</name>
    <dbReference type="NCBI Taxonomy" id="1193500"/>
    <lineage>
        <taxon>Bacteria</taxon>
        <taxon>Pseudomonadati</taxon>
        <taxon>Spirochaetota</taxon>
        <taxon>Spirochaetia</taxon>
        <taxon>Leptospirales</taxon>
        <taxon>Leptospiraceae</taxon>
        <taxon>Leptospira</taxon>
    </lineage>
</organism>
<evidence type="ECO:0000259" key="7">
    <source>
        <dbReference type="PROSITE" id="PS50937"/>
    </source>
</evidence>
<evidence type="ECO:0000313" key="8">
    <source>
        <dbReference type="EMBL" id="TGN19601.1"/>
    </source>
</evidence>